<dbReference type="Proteomes" id="UP000005622">
    <property type="component" value="Unassembled WGS sequence"/>
</dbReference>
<feature type="transmembrane region" description="Helical" evidence="1">
    <location>
        <begin position="83"/>
        <end position="103"/>
    </location>
</feature>
<proteinExistence type="predicted"/>
<keyword evidence="1" id="KW-1133">Transmembrane helix</keyword>
<keyword evidence="1" id="KW-0812">Transmembrane</keyword>
<evidence type="ECO:0000313" key="2">
    <source>
        <dbReference type="EMBL" id="EHY65443.1"/>
    </source>
</evidence>
<dbReference type="EMBL" id="JH604636">
    <property type="protein sequence ID" value="EHY65443.1"/>
    <property type="molecule type" value="Genomic_DNA"/>
</dbReference>
<reference evidence="2" key="1">
    <citation type="submission" date="2011-03" db="EMBL/GenBank/DDBJ databases">
        <title>The Genome Sequence of Nematocida sp1 strain ERTm2.</title>
        <authorList>
            <consortium name="The Broad Institute Genome Sequencing Platform"/>
            <consortium name="The Broad Institute Genome Sequencing Center for Infectious Disease"/>
            <person name="Cuomo C."/>
            <person name="Troemel E."/>
            <person name="Young S.K."/>
            <person name="Zeng Q."/>
            <person name="Gargeya S."/>
            <person name="Fitzgerald M."/>
            <person name="Haas B."/>
            <person name="Abouelleil A."/>
            <person name="Alvarado L."/>
            <person name="Arachchi H.M."/>
            <person name="Berlin A."/>
            <person name="Brown A."/>
            <person name="Chapman S.B."/>
            <person name="Chen Z."/>
            <person name="Dunbar C."/>
            <person name="Freedman E."/>
            <person name="Gearin G."/>
            <person name="Gellesch M."/>
            <person name="Goldberg J."/>
            <person name="Griggs A."/>
            <person name="Gujja S."/>
            <person name="Heilman E.R."/>
            <person name="Heiman D."/>
            <person name="Howarth C."/>
            <person name="Larson L."/>
            <person name="Lui A."/>
            <person name="MacDonald P.J.P."/>
            <person name="Mehta T."/>
            <person name="Montmayeur A."/>
            <person name="Murphy C."/>
            <person name="Neiman D."/>
            <person name="Pearson M."/>
            <person name="Priest M."/>
            <person name="Roberts A."/>
            <person name="Saif S."/>
            <person name="Shea T."/>
            <person name="Shenoy N."/>
            <person name="Sisk P."/>
            <person name="Stolte C."/>
            <person name="Sykes S."/>
            <person name="White J."/>
            <person name="Yandava C."/>
            <person name="Wortman J."/>
            <person name="Nusbaum C."/>
            <person name="Birren B."/>
        </authorList>
    </citation>
    <scope>NUCLEOTIDE SEQUENCE</scope>
    <source>
        <strain evidence="2">ERTm2</strain>
    </source>
</reference>
<accession>H8ZE68</accession>
<dbReference type="AlphaFoldDB" id="H8ZE68"/>
<dbReference type="HOGENOM" id="CLU_2250791_0_0_1"/>
<keyword evidence="1" id="KW-0472">Membrane</keyword>
<organism evidence="2">
    <name type="scientific">Nematocida ausubeli (strain ATCC PRA-371 / ERTm2)</name>
    <name type="common">Nematode killer fungus</name>
    <dbReference type="NCBI Taxonomy" id="1913371"/>
    <lineage>
        <taxon>Eukaryota</taxon>
        <taxon>Fungi</taxon>
        <taxon>Fungi incertae sedis</taxon>
        <taxon>Microsporidia</taxon>
        <taxon>Nematocida</taxon>
    </lineage>
</organism>
<protein>
    <submittedName>
        <fullName evidence="2">Uncharacterized protein</fullName>
    </submittedName>
</protein>
<sequence>MQLLPSRLNVAVRKKHEFLLSVSFHTLINTGSSSVPILHMTDIRPSSLLTHLSVYYYYFQYNYYHKDNLYSCSSFDTWHSVHLFSNILLLLALFGLLAVHLVYK</sequence>
<name>H8ZE68_NEMA1</name>
<gene>
    <name evidence="2" type="ORF">NERG_01889</name>
</gene>
<evidence type="ECO:0000256" key="1">
    <source>
        <dbReference type="SAM" id="Phobius"/>
    </source>
</evidence>